<evidence type="ECO:0000256" key="6">
    <source>
        <dbReference type="ARBA" id="ARBA00022840"/>
    </source>
</evidence>
<dbReference type="PANTHER" id="PTHR11042:SF138">
    <property type="entry name" value="SERINE_THREONINE-PROTEIN KINASE IKS1-RELATED"/>
    <property type="match status" value="1"/>
</dbReference>
<evidence type="ECO:0000313" key="12">
    <source>
        <dbReference type="EMBL" id="EDP45208.1"/>
    </source>
</evidence>
<dbReference type="STRING" id="425265.A8PS56"/>
<comment type="similarity">
    <text evidence="7">Belongs to the protein kinase superfamily. Ser/Thr protein kinase family. GCN2 subfamily.</text>
</comment>
<dbReference type="OMA" id="LHVLMMA"/>
<evidence type="ECO:0000256" key="8">
    <source>
        <dbReference type="ARBA" id="ARBA00047899"/>
    </source>
</evidence>
<comment type="caution">
    <text evidence="12">The sequence shown here is derived from an EMBL/GenBank/DDBJ whole genome shotgun (WGS) entry which is preliminary data.</text>
</comment>
<feature type="transmembrane region" description="Helical" evidence="10">
    <location>
        <begin position="564"/>
        <end position="582"/>
    </location>
</feature>
<evidence type="ECO:0000256" key="10">
    <source>
        <dbReference type="SAM" id="Phobius"/>
    </source>
</evidence>
<dbReference type="FunFam" id="3.30.200.20:FF:000306">
    <property type="entry name" value="IKS protein kinase"/>
    <property type="match status" value="1"/>
</dbReference>
<dbReference type="PANTHER" id="PTHR11042">
    <property type="entry name" value="EUKARYOTIC TRANSLATION INITIATION FACTOR 2-ALPHA KINASE EIF2-ALPHA KINASE -RELATED"/>
    <property type="match status" value="1"/>
</dbReference>
<dbReference type="InterPro" id="IPR000719">
    <property type="entry name" value="Prot_kinase_dom"/>
</dbReference>
<name>A8PS56_MALGO</name>
<gene>
    <name evidence="12" type="ORF">MGL_0197</name>
</gene>
<reference evidence="12 13" key="1">
    <citation type="journal article" date="2007" name="Proc. Natl. Acad. Sci. U.S.A.">
        <title>Dandruff-associated Malassezia genomes reveal convergent and divergent virulence traits shared with plant and human fungal pathogens.</title>
        <authorList>
            <person name="Xu J."/>
            <person name="Saunders C.W."/>
            <person name="Hu P."/>
            <person name="Grant R.A."/>
            <person name="Boekhout T."/>
            <person name="Kuramae E.E."/>
            <person name="Kronstad J.W."/>
            <person name="Deangelis Y.M."/>
            <person name="Reeder N.L."/>
            <person name="Johnstone K.R."/>
            <person name="Leland M."/>
            <person name="Fieno A.M."/>
            <person name="Begley W.M."/>
            <person name="Sun Y."/>
            <person name="Lacey M.P."/>
            <person name="Chaudhary T."/>
            <person name="Keough T."/>
            <person name="Chu L."/>
            <person name="Sears R."/>
            <person name="Yuan B."/>
            <person name="Dawson T.L.Jr."/>
        </authorList>
    </citation>
    <scope>NUCLEOTIDE SEQUENCE [LARGE SCALE GENOMIC DNA]</scope>
    <source>
        <strain evidence="13">ATCC MYA-4612 / CBS 7966</strain>
    </source>
</reference>
<dbReference type="GO" id="GO:0005524">
    <property type="term" value="F:ATP binding"/>
    <property type="evidence" value="ECO:0007669"/>
    <property type="project" value="UniProtKB-KW"/>
</dbReference>
<evidence type="ECO:0000256" key="1">
    <source>
        <dbReference type="ARBA" id="ARBA00012513"/>
    </source>
</evidence>
<evidence type="ECO:0000256" key="9">
    <source>
        <dbReference type="ARBA" id="ARBA00048679"/>
    </source>
</evidence>
<keyword evidence="10" id="KW-1133">Transmembrane helix</keyword>
<evidence type="ECO:0000256" key="5">
    <source>
        <dbReference type="ARBA" id="ARBA00022777"/>
    </source>
</evidence>
<organism evidence="12 13">
    <name type="scientific">Malassezia globosa (strain ATCC MYA-4612 / CBS 7966)</name>
    <name type="common">Dandruff-associated fungus</name>
    <dbReference type="NCBI Taxonomy" id="425265"/>
    <lineage>
        <taxon>Eukaryota</taxon>
        <taxon>Fungi</taxon>
        <taxon>Dikarya</taxon>
        <taxon>Basidiomycota</taxon>
        <taxon>Ustilaginomycotina</taxon>
        <taxon>Malasseziomycetes</taxon>
        <taxon>Malasseziales</taxon>
        <taxon>Malasseziaceae</taxon>
        <taxon>Malassezia</taxon>
    </lineage>
</organism>
<dbReference type="PROSITE" id="PS00108">
    <property type="entry name" value="PROTEIN_KINASE_ST"/>
    <property type="match status" value="1"/>
</dbReference>
<proteinExistence type="inferred from homology"/>
<dbReference type="Gene3D" id="3.30.200.20">
    <property type="entry name" value="Phosphorylase Kinase, domain 1"/>
    <property type="match status" value="1"/>
</dbReference>
<feature type="transmembrane region" description="Helical" evidence="10">
    <location>
        <begin position="636"/>
        <end position="658"/>
    </location>
</feature>
<dbReference type="InterPro" id="IPR008271">
    <property type="entry name" value="Ser/Thr_kinase_AS"/>
</dbReference>
<evidence type="ECO:0000259" key="11">
    <source>
        <dbReference type="PROSITE" id="PS50011"/>
    </source>
</evidence>
<dbReference type="InterPro" id="IPR011009">
    <property type="entry name" value="Kinase-like_dom_sf"/>
</dbReference>
<keyword evidence="6" id="KW-0067">ATP-binding</keyword>
<dbReference type="OrthoDB" id="1405469at2759"/>
<dbReference type="Gene3D" id="1.10.510.10">
    <property type="entry name" value="Transferase(Phosphotransferase) domain 1"/>
    <property type="match status" value="1"/>
</dbReference>
<sequence length="660" mass="73897">MELIPSRRVNDDLQLVLRTKQHLVVYDALSREVAVRPNEAGPHRAAIPDSKCLAVKQEGASFQTASQPLQSCPFCRRPWNASIPQQTPLYSHSDWMHESNEDVIVAPHYFRLLSQASTRTDDMSNGESIGQETNEGYYERFFIEIRQLGRGSRGTVFLCQHVLHGHALGTYAVKKIPVGDRCDVLSQSLGEVHLMEELIHPNVIHYKHAWVEMAQLSLFAPRVPTLHVLMMAANGGSLSDWIAARSGTISSNEELLSTPRTYVERLKAEFRERRHSTEKNNLGTPSSRTGMHFLREDEVVQLMKDITYGLDFLHDRGILHLDLKPGNVLLHWDEDALFPKALLSDFGSSLPLHENWVRKRTGNTGTMEYMAPEAVVSHEGQLAELSSKADIWSLGILLYMLIFFDLPYTQVDDIDQLREEISAYTTLQAAIQNRGLSRRFALVHPALTLLLAQMLQIQPEKRPSCRNILNVLERYPDISGASAAPSANATSALSPHVYTPHTSSALSNSTASSSQTLASSLQAPSSRSLTVNALSSSFPKPRSYAMTDPQTTTSSRKVGYAMQTTLLVPLVVVIAYAQTVVVDRICTWHGSYHAWIRYLCTFLALLQVAFWYVHIENSHFSTSSRPIIWHAVDMRLVLPCAFLALILLMPACSLTTQFQN</sequence>
<keyword evidence="2" id="KW-0723">Serine/threonine-protein kinase</keyword>
<evidence type="ECO:0000256" key="4">
    <source>
        <dbReference type="ARBA" id="ARBA00022741"/>
    </source>
</evidence>
<dbReference type="GO" id="GO:0004674">
    <property type="term" value="F:protein serine/threonine kinase activity"/>
    <property type="evidence" value="ECO:0007669"/>
    <property type="project" value="UniProtKB-KW"/>
</dbReference>
<comment type="catalytic activity">
    <reaction evidence="9">
        <text>L-seryl-[protein] + ATP = O-phospho-L-seryl-[protein] + ADP + H(+)</text>
        <dbReference type="Rhea" id="RHEA:17989"/>
        <dbReference type="Rhea" id="RHEA-COMP:9863"/>
        <dbReference type="Rhea" id="RHEA-COMP:11604"/>
        <dbReference type="ChEBI" id="CHEBI:15378"/>
        <dbReference type="ChEBI" id="CHEBI:29999"/>
        <dbReference type="ChEBI" id="CHEBI:30616"/>
        <dbReference type="ChEBI" id="CHEBI:83421"/>
        <dbReference type="ChEBI" id="CHEBI:456216"/>
        <dbReference type="EC" id="2.7.11.1"/>
    </reaction>
</comment>
<evidence type="ECO:0000313" key="13">
    <source>
        <dbReference type="Proteomes" id="UP000008837"/>
    </source>
</evidence>
<dbReference type="SUPFAM" id="SSF56112">
    <property type="entry name" value="Protein kinase-like (PK-like)"/>
    <property type="match status" value="1"/>
</dbReference>
<feature type="domain" description="Protein kinase" evidence="11">
    <location>
        <begin position="142"/>
        <end position="478"/>
    </location>
</feature>
<evidence type="ECO:0000256" key="2">
    <source>
        <dbReference type="ARBA" id="ARBA00022527"/>
    </source>
</evidence>
<protein>
    <recommendedName>
        <fullName evidence="1">non-specific serine/threonine protein kinase</fullName>
        <ecNumber evidence="1">2.7.11.1</ecNumber>
    </recommendedName>
</protein>
<dbReference type="InterPro" id="IPR050339">
    <property type="entry name" value="CC_SR_Kinase"/>
</dbReference>
<keyword evidence="4" id="KW-0547">Nucleotide-binding</keyword>
<dbReference type="SMART" id="SM00220">
    <property type="entry name" value="S_TKc"/>
    <property type="match status" value="1"/>
</dbReference>
<dbReference type="FunCoup" id="A8PS56">
    <property type="interactions" value="282"/>
</dbReference>
<dbReference type="EMBL" id="AAYY01000001">
    <property type="protein sequence ID" value="EDP45208.1"/>
    <property type="molecule type" value="Genomic_DNA"/>
</dbReference>
<dbReference type="Proteomes" id="UP000008837">
    <property type="component" value="Unassembled WGS sequence"/>
</dbReference>
<dbReference type="GO" id="GO:0005634">
    <property type="term" value="C:nucleus"/>
    <property type="evidence" value="ECO:0007669"/>
    <property type="project" value="TreeGrafter"/>
</dbReference>
<evidence type="ECO:0000256" key="7">
    <source>
        <dbReference type="ARBA" id="ARBA00037982"/>
    </source>
</evidence>
<dbReference type="KEGG" id="mgl:MGL_0197"/>
<dbReference type="RefSeq" id="XP_001732422.1">
    <property type="nucleotide sequence ID" value="XM_001732370.1"/>
</dbReference>
<feature type="transmembrane region" description="Helical" evidence="10">
    <location>
        <begin position="594"/>
        <end position="615"/>
    </location>
</feature>
<keyword evidence="3" id="KW-0808">Transferase</keyword>
<accession>A8PS56</accession>
<dbReference type="EC" id="2.7.11.1" evidence="1"/>
<comment type="catalytic activity">
    <reaction evidence="8">
        <text>L-threonyl-[protein] + ATP = O-phospho-L-threonyl-[protein] + ADP + H(+)</text>
        <dbReference type="Rhea" id="RHEA:46608"/>
        <dbReference type="Rhea" id="RHEA-COMP:11060"/>
        <dbReference type="Rhea" id="RHEA-COMP:11605"/>
        <dbReference type="ChEBI" id="CHEBI:15378"/>
        <dbReference type="ChEBI" id="CHEBI:30013"/>
        <dbReference type="ChEBI" id="CHEBI:30616"/>
        <dbReference type="ChEBI" id="CHEBI:61977"/>
        <dbReference type="ChEBI" id="CHEBI:456216"/>
        <dbReference type="EC" id="2.7.11.1"/>
    </reaction>
</comment>
<dbReference type="VEuPathDB" id="FungiDB:MGL_0197"/>
<keyword evidence="10" id="KW-0472">Membrane</keyword>
<keyword evidence="10" id="KW-0812">Transmembrane</keyword>
<dbReference type="GeneID" id="5856728"/>
<dbReference type="GO" id="GO:0005737">
    <property type="term" value="C:cytoplasm"/>
    <property type="evidence" value="ECO:0007669"/>
    <property type="project" value="TreeGrafter"/>
</dbReference>
<keyword evidence="13" id="KW-1185">Reference proteome</keyword>
<dbReference type="AlphaFoldDB" id="A8PS56"/>
<keyword evidence="5" id="KW-0418">Kinase</keyword>
<evidence type="ECO:0000256" key="3">
    <source>
        <dbReference type="ARBA" id="ARBA00022679"/>
    </source>
</evidence>
<dbReference type="InParanoid" id="A8PS56"/>
<dbReference type="PROSITE" id="PS50011">
    <property type="entry name" value="PROTEIN_KINASE_DOM"/>
    <property type="match status" value="1"/>
</dbReference>
<dbReference type="Pfam" id="PF00069">
    <property type="entry name" value="Pkinase"/>
    <property type="match status" value="2"/>
</dbReference>